<dbReference type="InParanoid" id="A0A540V9M0"/>
<evidence type="ECO:0000256" key="2">
    <source>
        <dbReference type="ARBA" id="ARBA00007069"/>
    </source>
</evidence>
<evidence type="ECO:0000313" key="12">
    <source>
        <dbReference type="EMBL" id="TQE93487.1"/>
    </source>
</evidence>
<dbReference type="EMBL" id="VIGC01000039">
    <property type="protein sequence ID" value="TQE93487.1"/>
    <property type="molecule type" value="Genomic_DNA"/>
</dbReference>
<sequence>MATVDWFPLWLSLRVATLATALVLAAGIPLAWLLARRDFPGKALLGEITSLPLVLPPTVLGYYLLVLLGNQSPLGRALAAMGWPLVFSWRGAVVAAAVASFPLLVQTARAGFESVDARLEDVARTLGRSNWAIFWRVTLPLAWRSILAGGALSFARALGDFGATLMVAGNIPGRTQTLSIYIYDLVQANRQVEANWMVAVMTVVSLALLMGARRLAGRALR</sequence>
<dbReference type="Pfam" id="PF00528">
    <property type="entry name" value="BPD_transp_1"/>
    <property type="match status" value="1"/>
</dbReference>
<protein>
    <recommendedName>
        <fullName evidence="10">Molybdenum transport system permease</fullName>
    </recommendedName>
</protein>
<proteinExistence type="inferred from homology"/>
<feature type="domain" description="ABC transmembrane type-1" evidence="11">
    <location>
        <begin position="9"/>
        <end position="210"/>
    </location>
</feature>
<dbReference type="InterPro" id="IPR000515">
    <property type="entry name" value="MetI-like"/>
</dbReference>
<evidence type="ECO:0000256" key="8">
    <source>
        <dbReference type="ARBA" id="ARBA00023136"/>
    </source>
</evidence>
<name>A0A540V9M0_9CHLR</name>
<dbReference type="CDD" id="cd06261">
    <property type="entry name" value="TM_PBP2"/>
    <property type="match status" value="1"/>
</dbReference>
<gene>
    <name evidence="12" type="primary">modB</name>
    <name evidence="12" type="ORF">FKZ61_21300</name>
</gene>
<feature type="transmembrane region" description="Helical" evidence="9">
    <location>
        <begin position="44"/>
        <end position="65"/>
    </location>
</feature>
<feature type="transmembrane region" description="Helical" evidence="9">
    <location>
        <begin position="133"/>
        <end position="155"/>
    </location>
</feature>
<evidence type="ECO:0000256" key="9">
    <source>
        <dbReference type="RuleBase" id="RU363032"/>
    </source>
</evidence>
<dbReference type="InterPro" id="IPR011867">
    <property type="entry name" value="ModB_ABC"/>
</dbReference>
<dbReference type="PROSITE" id="PS50928">
    <property type="entry name" value="ABC_TM1"/>
    <property type="match status" value="1"/>
</dbReference>
<dbReference type="NCBIfam" id="TIGR02141">
    <property type="entry name" value="modB_ABC"/>
    <property type="match status" value="1"/>
</dbReference>
<dbReference type="SUPFAM" id="SSF161098">
    <property type="entry name" value="MetI-like"/>
    <property type="match status" value="1"/>
</dbReference>
<dbReference type="GO" id="GO:0005886">
    <property type="term" value="C:plasma membrane"/>
    <property type="evidence" value="ECO:0007669"/>
    <property type="project" value="UniProtKB-SubCell"/>
</dbReference>
<evidence type="ECO:0000259" key="11">
    <source>
        <dbReference type="PROSITE" id="PS50928"/>
    </source>
</evidence>
<comment type="subcellular location">
    <subcellularLocation>
        <location evidence="1 9">Cell membrane</location>
        <topology evidence="1 9">Multi-pass membrane protein</topology>
    </subcellularLocation>
</comment>
<evidence type="ECO:0000256" key="1">
    <source>
        <dbReference type="ARBA" id="ARBA00004651"/>
    </source>
</evidence>
<dbReference type="PANTHER" id="PTHR30183">
    <property type="entry name" value="MOLYBDENUM TRANSPORT SYSTEM PERMEASE PROTEIN MODB"/>
    <property type="match status" value="1"/>
</dbReference>
<feature type="transmembrane region" description="Helical" evidence="9">
    <location>
        <begin position="15"/>
        <end position="35"/>
    </location>
</feature>
<evidence type="ECO:0000256" key="7">
    <source>
        <dbReference type="ARBA" id="ARBA00022989"/>
    </source>
</evidence>
<dbReference type="FunCoup" id="A0A540V9M0">
    <property type="interactions" value="299"/>
</dbReference>
<accession>A0A540V9M0</accession>
<dbReference type="PANTHER" id="PTHR30183:SF3">
    <property type="entry name" value="MOLYBDENUM TRANSPORT SYSTEM PERMEASE PROTEIN MODB"/>
    <property type="match status" value="1"/>
</dbReference>
<feature type="transmembrane region" description="Helical" evidence="9">
    <location>
        <begin position="85"/>
        <end position="105"/>
    </location>
</feature>
<evidence type="ECO:0000313" key="13">
    <source>
        <dbReference type="Proteomes" id="UP000317371"/>
    </source>
</evidence>
<dbReference type="GO" id="GO:0015098">
    <property type="term" value="F:molybdate ion transmembrane transporter activity"/>
    <property type="evidence" value="ECO:0007669"/>
    <property type="project" value="UniProtKB-UniRule"/>
</dbReference>
<keyword evidence="6 9" id="KW-0812">Transmembrane</keyword>
<evidence type="ECO:0000256" key="3">
    <source>
        <dbReference type="ARBA" id="ARBA00022448"/>
    </source>
</evidence>
<keyword evidence="4 10" id="KW-1003">Cell membrane</keyword>
<dbReference type="InterPro" id="IPR035906">
    <property type="entry name" value="MetI-like_sf"/>
</dbReference>
<evidence type="ECO:0000256" key="5">
    <source>
        <dbReference type="ARBA" id="ARBA00022505"/>
    </source>
</evidence>
<keyword evidence="13" id="KW-1185">Reference proteome</keyword>
<keyword evidence="7 9" id="KW-1133">Transmembrane helix</keyword>
<keyword evidence="8 9" id="KW-0472">Membrane</keyword>
<evidence type="ECO:0000256" key="6">
    <source>
        <dbReference type="ARBA" id="ARBA00022692"/>
    </source>
</evidence>
<dbReference type="RefSeq" id="WP_141612189.1">
    <property type="nucleotide sequence ID" value="NZ_VIGC02000039.1"/>
</dbReference>
<keyword evidence="3 9" id="KW-0813">Transport</keyword>
<evidence type="ECO:0000256" key="4">
    <source>
        <dbReference type="ARBA" id="ARBA00022475"/>
    </source>
</evidence>
<dbReference type="Proteomes" id="UP000317371">
    <property type="component" value="Unassembled WGS sequence"/>
</dbReference>
<dbReference type="AlphaFoldDB" id="A0A540V9M0"/>
<keyword evidence="5 10" id="KW-0500">Molybdenum</keyword>
<comment type="similarity">
    <text evidence="2 10">Belongs to the binding-protein-dependent transport system permease family. CysTW subfamily.</text>
</comment>
<comment type="caution">
    <text evidence="12">The sequence shown here is derived from an EMBL/GenBank/DDBJ whole genome shotgun (WGS) entry which is preliminary data.</text>
</comment>
<comment type="function">
    <text evidence="10">Part of the binding-protein-dependent transport system for molybdenum; probably responsible for the translocation of the substrate across the membrane.</text>
</comment>
<evidence type="ECO:0000256" key="10">
    <source>
        <dbReference type="RuleBase" id="RU365097"/>
    </source>
</evidence>
<dbReference type="Gene3D" id="1.10.3720.10">
    <property type="entry name" value="MetI-like"/>
    <property type="match status" value="1"/>
</dbReference>
<organism evidence="12 13">
    <name type="scientific">Litorilinea aerophila</name>
    <dbReference type="NCBI Taxonomy" id="1204385"/>
    <lineage>
        <taxon>Bacteria</taxon>
        <taxon>Bacillati</taxon>
        <taxon>Chloroflexota</taxon>
        <taxon>Caldilineae</taxon>
        <taxon>Caldilineales</taxon>
        <taxon>Caldilineaceae</taxon>
        <taxon>Litorilinea</taxon>
    </lineage>
</organism>
<dbReference type="OrthoDB" id="9795403at2"/>
<reference evidence="12 13" key="1">
    <citation type="submission" date="2019-06" db="EMBL/GenBank/DDBJ databases">
        <title>Genome sequence of Litorilinea aerophila BAA-2444.</title>
        <authorList>
            <person name="Maclea K.S."/>
            <person name="Maurais E.G."/>
            <person name="Iannazzi L.C."/>
        </authorList>
    </citation>
    <scope>NUCLEOTIDE SEQUENCE [LARGE SCALE GENOMIC DNA]</scope>
    <source>
        <strain evidence="12 13">ATCC BAA-2444</strain>
    </source>
</reference>
<feature type="transmembrane region" description="Helical" evidence="9">
    <location>
        <begin position="194"/>
        <end position="212"/>
    </location>
</feature>